<protein>
    <recommendedName>
        <fullName evidence="6">Ankyrin</fullName>
    </recommendedName>
</protein>
<dbReference type="InterPro" id="IPR036770">
    <property type="entry name" value="Ankyrin_rpt-contain_sf"/>
</dbReference>
<evidence type="ECO:0000256" key="2">
    <source>
        <dbReference type="ARBA" id="ARBA00023043"/>
    </source>
</evidence>
<dbReference type="GeneID" id="81458521"/>
<name>A0A9W9VJ08_9EURO</name>
<accession>A0A9W9VJ08</accession>
<dbReference type="PRINTS" id="PR01415">
    <property type="entry name" value="ANKYRIN"/>
</dbReference>
<comment type="caution">
    <text evidence="4">The sequence shown here is derived from an EMBL/GenBank/DDBJ whole genome shotgun (WGS) entry which is preliminary data.</text>
</comment>
<gene>
    <name evidence="4" type="ORF">N7517_001608</name>
</gene>
<sequence>MSQTCRLLHTIVSPQLHLRFANNCEPNILRLVKTGNSDALRKLLSAGYKLFDFMETPRLWWKEYFDGDTYMETKLKSRSPMMIAAAHGHLEILQMFIDTLPSTITRLTYRSWHLLSCAALHGQLDVVKFLIGQGVPVDYTDRLGTTRTTLQYAVTGGHFPVVKYIVENTACEDQLQDSAVDLLCCATNAGHLEIVKYLVKCGADFTYPPWGYPIIKYSPSSAFDTAIQQGYEDIVSFFLDNVPPKFLDDMSISDWKSVLNPCDRDEGVLYYGLSTCRKPKIAQMIFDRIDLETKLATTTPIEQAYLLAVAAETGNVSLTRQLLDKGGRPVSSQTQLHRKTFKSSPNLWASNAENFCGGTVCHDAITINASHTPVVCAMNNGHAEIMETFLRCPDYPVSRLDVASAAHKGEEAIVLRLLDKAGKRRFKGLATAALYATSYLDKFIPAMESIFDVLTTQDVKIVISMLISSTGPQASRVGHLEATKFLIEKGGKRPFDEIPSCFGYFERRWREPTSFLEHAAAACPVTQFRAVLAQWNLELDPGNDYCKAALAAAALHKKAETIQVFIERGFDVNSTYLHRGKLSPLLHLVLQPLKHEDGRVVDIDDDERMRIRQLYHPNGHPWLDHVHPRASIQLLIEHGADINQVDSHGRTALFLTTERRTLGLTEELLRLGANPVLKSPGKVSPLELAISQGQAKYVKAFLKAIETRSFACANFVSLIPDVLPVETLPNRASGEQFSVSSRNRLSQYRMLARDGQMGPTKTFPRPCGDIDRRGSTSSEDISTDEEIWQVVSQHSEDNFISIWSATEDDDCISDLRWVRFFIAKAMTQHHWRMMYPVPV</sequence>
<dbReference type="EMBL" id="JAPZBT010000001">
    <property type="protein sequence ID" value="KAJ5383697.1"/>
    <property type="molecule type" value="Genomic_DNA"/>
</dbReference>
<dbReference type="PANTHER" id="PTHR24198">
    <property type="entry name" value="ANKYRIN REPEAT AND PROTEIN KINASE DOMAIN-CONTAINING PROTEIN"/>
    <property type="match status" value="1"/>
</dbReference>
<dbReference type="Proteomes" id="UP001147752">
    <property type="component" value="Unassembled WGS sequence"/>
</dbReference>
<evidence type="ECO:0000313" key="5">
    <source>
        <dbReference type="Proteomes" id="UP001147752"/>
    </source>
</evidence>
<evidence type="ECO:0000256" key="1">
    <source>
        <dbReference type="ARBA" id="ARBA00022737"/>
    </source>
</evidence>
<dbReference type="RefSeq" id="XP_056583473.1">
    <property type="nucleotide sequence ID" value="XM_056719338.1"/>
</dbReference>
<keyword evidence="1" id="KW-0677">Repeat</keyword>
<keyword evidence="5" id="KW-1185">Reference proteome</keyword>
<dbReference type="OrthoDB" id="366390at2759"/>
<dbReference type="Pfam" id="PF12796">
    <property type="entry name" value="Ank_2"/>
    <property type="match status" value="1"/>
</dbReference>
<feature type="region of interest" description="Disordered" evidence="3">
    <location>
        <begin position="756"/>
        <end position="780"/>
    </location>
</feature>
<dbReference type="SMART" id="SM00248">
    <property type="entry name" value="ANK"/>
    <property type="match status" value="11"/>
</dbReference>
<reference evidence="4" key="1">
    <citation type="submission" date="2022-12" db="EMBL/GenBank/DDBJ databases">
        <authorList>
            <person name="Petersen C."/>
        </authorList>
    </citation>
    <scope>NUCLEOTIDE SEQUENCE</scope>
    <source>
        <strain evidence="4">IBT 3081</strain>
    </source>
</reference>
<dbReference type="Gene3D" id="1.25.40.20">
    <property type="entry name" value="Ankyrin repeat-containing domain"/>
    <property type="match status" value="2"/>
</dbReference>
<organism evidence="4 5">
    <name type="scientific">Penicillium concentricum</name>
    <dbReference type="NCBI Taxonomy" id="293559"/>
    <lineage>
        <taxon>Eukaryota</taxon>
        <taxon>Fungi</taxon>
        <taxon>Dikarya</taxon>
        <taxon>Ascomycota</taxon>
        <taxon>Pezizomycotina</taxon>
        <taxon>Eurotiomycetes</taxon>
        <taxon>Eurotiomycetidae</taxon>
        <taxon>Eurotiales</taxon>
        <taxon>Aspergillaceae</taxon>
        <taxon>Penicillium</taxon>
    </lineage>
</organism>
<dbReference type="PANTHER" id="PTHR24198:SF165">
    <property type="entry name" value="ANKYRIN REPEAT-CONTAINING PROTEIN-RELATED"/>
    <property type="match status" value="1"/>
</dbReference>
<reference evidence="4" key="2">
    <citation type="journal article" date="2023" name="IMA Fungus">
        <title>Comparative genomic study of the Penicillium genus elucidates a diverse pangenome and 15 lateral gene transfer events.</title>
        <authorList>
            <person name="Petersen C."/>
            <person name="Sorensen T."/>
            <person name="Nielsen M.R."/>
            <person name="Sondergaard T.E."/>
            <person name="Sorensen J.L."/>
            <person name="Fitzpatrick D.A."/>
            <person name="Frisvad J.C."/>
            <person name="Nielsen K.L."/>
        </authorList>
    </citation>
    <scope>NUCLEOTIDE SEQUENCE</scope>
    <source>
        <strain evidence="4">IBT 3081</strain>
    </source>
</reference>
<keyword evidence="2" id="KW-0040">ANK repeat</keyword>
<proteinExistence type="predicted"/>
<dbReference type="AlphaFoldDB" id="A0A9W9VJ08"/>
<evidence type="ECO:0008006" key="6">
    <source>
        <dbReference type="Google" id="ProtNLM"/>
    </source>
</evidence>
<dbReference type="InterPro" id="IPR002110">
    <property type="entry name" value="Ankyrin_rpt"/>
</dbReference>
<evidence type="ECO:0000313" key="4">
    <source>
        <dbReference type="EMBL" id="KAJ5383697.1"/>
    </source>
</evidence>
<evidence type="ECO:0000256" key="3">
    <source>
        <dbReference type="SAM" id="MobiDB-lite"/>
    </source>
</evidence>
<dbReference type="SUPFAM" id="SSF48403">
    <property type="entry name" value="Ankyrin repeat"/>
    <property type="match status" value="2"/>
</dbReference>